<evidence type="ECO:0000313" key="11">
    <source>
        <dbReference type="EMBL" id="CAD7640562.1"/>
    </source>
</evidence>
<evidence type="ECO:0000256" key="6">
    <source>
        <dbReference type="ARBA" id="ARBA00022793"/>
    </source>
</evidence>
<dbReference type="SUPFAM" id="SSF53383">
    <property type="entry name" value="PLP-dependent transferases"/>
    <property type="match status" value="2"/>
</dbReference>
<dbReference type="GO" id="GO:0005737">
    <property type="term" value="C:cytoplasm"/>
    <property type="evidence" value="ECO:0007669"/>
    <property type="project" value="TreeGrafter"/>
</dbReference>
<sequence length="697" mass="79220">DIFVVTTGKEMVDFITDYLETIRKRRVFPDVKPGYMRHLLPESAPINGEDWNTIFADIERVIMPGVTHWQSPYMHAYFPALNSPASILGDMLSDAIGSLGFTWASSPACTELEIIVMDWLAKMIGLPDDFLHSKSPTNGGGVIQTTASESTFVALLAARTEAILRIKAENCMEELDDAEINSRLVAYCSDQAHSSVEKAGLIGLVKMRYIESDDKLSLRGDKLIEAIKHDRDRGLIPFYICVTLGTTGACAFDNLLEIGPIAKNEEIWIHVDAAYAGTAFICPEFRKWMDGIEYVQSLAFNPSKWMLTHFDCTAMWVRNSSALHRTFNVEPLYLKHENSGQRLAMDFMHWQISLSKKFRSLKLWFVIRNYGIKGLQLHVRKGVKLASAFEELIRNDSRFELPVERHLGLVVFRLKGNNELTECLLKKLNSSGRLHCVPASLKGTLAMDFMHWQISLSKKFRSLKLWFVIRNYGIKGLQLHVRKGVKLASAFEELIRSDSRFELPVERHLGLVVFRLKGHNELTECLLKKLNSSGRLHCVPASLKGTYVIRFTVTSLQTTIADIQRDFAIIKETATTVLKTYGIPENRISRAIPLAEIKKRTPGFGTSLLLSNSPMTPKIINASFVAIFDQQDLAQEFVRHFGKHMDLTGNSNPSLRRRIKGLMLTDKQHRQNKPTKDWDLECEKYSLLKLFEWYTLT</sequence>
<dbReference type="GO" id="GO:0006548">
    <property type="term" value="P:L-histidine catabolic process"/>
    <property type="evidence" value="ECO:0007669"/>
    <property type="project" value="TreeGrafter"/>
</dbReference>
<dbReference type="InterPro" id="IPR002129">
    <property type="entry name" value="PyrdxlP-dep_de-COase"/>
</dbReference>
<dbReference type="PROSITE" id="PS00392">
    <property type="entry name" value="DDC_GAD_HDC_YDC"/>
    <property type="match status" value="1"/>
</dbReference>
<dbReference type="GO" id="GO:0030170">
    <property type="term" value="F:pyridoxal phosphate binding"/>
    <property type="evidence" value="ECO:0007669"/>
    <property type="project" value="InterPro"/>
</dbReference>
<reference evidence="11" key="1">
    <citation type="submission" date="2020-11" db="EMBL/GenBank/DDBJ databases">
        <authorList>
            <person name="Tran Van P."/>
        </authorList>
    </citation>
    <scope>NUCLEOTIDE SEQUENCE</scope>
</reference>
<organism evidence="11">
    <name type="scientific">Oppiella nova</name>
    <dbReference type="NCBI Taxonomy" id="334625"/>
    <lineage>
        <taxon>Eukaryota</taxon>
        <taxon>Metazoa</taxon>
        <taxon>Ecdysozoa</taxon>
        <taxon>Arthropoda</taxon>
        <taxon>Chelicerata</taxon>
        <taxon>Arachnida</taxon>
        <taxon>Acari</taxon>
        <taxon>Acariformes</taxon>
        <taxon>Sarcoptiformes</taxon>
        <taxon>Oribatida</taxon>
        <taxon>Brachypylina</taxon>
        <taxon>Oppioidea</taxon>
        <taxon>Oppiidae</taxon>
        <taxon>Oppiella</taxon>
    </lineage>
</organism>
<dbReference type="EMBL" id="CAJPVJ010000639">
    <property type="protein sequence ID" value="CAG2163038.1"/>
    <property type="molecule type" value="Genomic_DNA"/>
</dbReference>
<dbReference type="PANTHER" id="PTHR11999">
    <property type="entry name" value="GROUP II PYRIDOXAL-5-PHOSPHATE DECARBOXYLASE"/>
    <property type="match status" value="1"/>
</dbReference>
<dbReference type="FunFam" id="3.90.1150.10:FF:000018">
    <property type="entry name" value="Histidine decarboxylase"/>
    <property type="match status" value="1"/>
</dbReference>
<comment type="subunit">
    <text evidence="3">Homodimer.</text>
</comment>
<dbReference type="PANTHER" id="PTHR11999:SF68">
    <property type="entry name" value="HISTIDINE DECARBOXYLASE"/>
    <property type="match status" value="1"/>
</dbReference>
<evidence type="ECO:0000256" key="2">
    <source>
        <dbReference type="ARBA" id="ARBA00009533"/>
    </source>
</evidence>
<name>A0A7R9QCB5_9ACAR</name>
<dbReference type="EC" id="4.1.1.22" evidence="4"/>
<accession>A0A7R9QCB5</accession>
<dbReference type="InterPro" id="IPR015424">
    <property type="entry name" value="PyrdxlP-dep_Trfase"/>
</dbReference>
<dbReference type="GO" id="GO:0001694">
    <property type="term" value="P:histamine biosynthetic process"/>
    <property type="evidence" value="ECO:0007669"/>
    <property type="project" value="TreeGrafter"/>
</dbReference>
<dbReference type="Pfam" id="PF00282">
    <property type="entry name" value="Pyridoxal_deC"/>
    <property type="match status" value="2"/>
</dbReference>
<keyword evidence="12" id="KW-1185">Reference proteome</keyword>
<gene>
    <name evidence="11" type="ORF">ONB1V03_LOCUS2622</name>
</gene>
<dbReference type="CDD" id="cd06450">
    <property type="entry name" value="DOPA_deC_like"/>
    <property type="match status" value="1"/>
</dbReference>
<comment type="cofactor">
    <cofactor evidence="1 10">
        <name>pyridoxal 5'-phosphate</name>
        <dbReference type="ChEBI" id="CHEBI:597326"/>
    </cofactor>
</comment>
<comment type="similarity">
    <text evidence="2">Belongs to the group II decarboxylase family.</text>
</comment>
<keyword evidence="7 10" id="KW-0663">Pyridoxal phosphate</keyword>
<dbReference type="InterPro" id="IPR021115">
    <property type="entry name" value="Pyridoxal-P_BS"/>
</dbReference>
<protein>
    <recommendedName>
        <fullName evidence="9">Histidine decarboxylase</fullName>
        <ecNumber evidence="4">4.1.1.22</ecNumber>
    </recommendedName>
</protein>
<dbReference type="Gene3D" id="3.40.640.10">
    <property type="entry name" value="Type I PLP-dependent aspartate aminotransferase-like (Major domain)"/>
    <property type="match status" value="1"/>
</dbReference>
<evidence type="ECO:0000256" key="7">
    <source>
        <dbReference type="ARBA" id="ARBA00022898"/>
    </source>
</evidence>
<dbReference type="OrthoDB" id="639767at2759"/>
<keyword evidence="5" id="KW-0127">Catecholamine biosynthesis</keyword>
<dbReference type="InterPro" id="IPR015422">
    <property type="entry name" value="PyrdxlP-dep_Trfase_small"/>
</dbReference>
<dbReference type="InterPro" id="IPR015421">
    <property type="entry name" value="PyrdxlP-dep_Trfase_major"/>
</dbReference>
<keyword evidence="6" id="KW-0210">Decarboxylase</keyword>
<evidence type="ECO:0000256" key="5">
    <source>
        <dbReference type="ARBA" id="ARBA00022584"/>
    </source>
</evidence>
<evidence type="ECO:0000256" key="4">
    <source>
        <dbReference type="ARBA" id="ARBA00012320"/>
    </source>
</evidence>
<dbReference type="Gene3D" id="3.90.1150.10">
    <property type="entry name" value="Aspartate Aminotransferase, domain 1"/>
    <property type="match status" value="2"/>
</dbReference>
<dbReference type="FunFam" id="3.40.640.10:FF:000025">
    <property type="entry name" value="Histidine decarboxylase"/>
    <property type="match status" value="1"/>
</dbReference>
<feature type="non-terminal residue" evidence="11">
    <location>
        <position position="1"/>
    </location>
</feature>
<evidence type="ECO:0000256" key="10">
    <source>
        <dbReference type="PIRSR" id="PIRSR602129-50"/>
    </source>
</evidence>
<dbReference type="Proteomes" id="UP000728032">
    <property type="component" value="Unassembled WGS sequence"/>
</dbReference>
<dbReference type="EMBL" id="OC915464">
    <property type="protein sequence ID" value="CAD7640562.1"/>
    <property type="molecule type" value="Genomic_DNA"/>
</dbReference>
<evidence type="ECO:0000256" key="3">
    <source>
        <dbReference type="ARBA" id="ARBA00011738"/>
    </source>
</evidence>
<evidence type="ECO:0000313" key="12">
    <source>
        <dbReference type="Proteomes" id="UP000728032"/>
    </source>
</evidence>
<evidence type="ECO:0000256" key="9">
    <source>
        <dbReference type="ARBA" id="ARBA00039946"/>
    </source>
</evidence>
<keyword evidence="8" id="KW-0456">Lyase</keyword>
<dbReference type="GO" id="GO:0042423">
    <property type="term" value="P:catecholamine biosynthetic process"/>
    <property type="evidence" value="ECO:0007669"/>
    <property type="project" value="UniProtKB-KW"/>
</dbReference>
<evidence type="ECO:0000256" key="8">
    <source>
        <dbReference type="ARBA" id="ARBA00023239"/>
    </source>
</evidence>
<evidence type="ECO:0000256" key="1">
    <source>
        <dbReference type="ARBA" id="ARBA00001933"/>
    </source>
</evidence>
<dbReference type="AlphaFoldDB" id="A0A7R9QCB5"/>
<feature type="modified residue" description="N6-(pyridoxal phosphate)lysine" evidence="10">
    <location>
        <position position="304"/>
    </location>
</feature>
<dbReference type="InterPro" id="IPR010977">
    <property type="entry name" value="Aromatic_deC"/>
</dbReference>
<dbReference type="FunFam" id="1.20.1340.10:FF:000001">
    <property type="entry name" value="Histidine decarboxylase"/>
    <property type="match status" value="1"/>
</dbReference>
<dbReference type="PRINTS" id="PR00800">
    <property type="entry name" value="YHDCRBOXLASE"/>
</dbReference>
<dbReference type="Gene3D" id="1.20.1340.10">
    <property type="entry name" value="dopa decarboxylase, N-terminal domain"/>
    <property type="match status" value="1"/>
</dbReference>
<dbReference type="GO" id="GO:0004398">
    <property type="term" value="F:histidine decarboxylase activity"/>
    <property type="evidence" value="ECO:0007669"/>
    <property type="project" value="UniProtKB-EC"/>
</dbReference>
<proteinExistence type="inferred from homology"/>